<feature type="transmembrane region" description="Helical" evidence="2">
    <location>
        <begin position="116"/>
        <end position="133"/>
    </location>
</feature>
<evidence type="ECO:0000313" key="3">
    <source>
        <dbReference type="EMBL" id="TDQ50596.1"/>
    </source>
</evidence>
<evidence type="ECO:0000256" key="1">
    <source>
        <dbReference type="SAM" id="MobiDB-lite"/>
    </source>
</evidence>
<organism evidence="3 4">
    <name type="scientific">Permianibacter aggregans</name>
    <dbReference type="NCBI Taxonomy" id="1510150"/>
    <lineage>
        <taxon>Bacteria</taxon>
        <taxon>Pseudomonadati</taxon>
        <taxon>Pseudomonadota</taxon>
        <taxon>Gammaproteobacteria</taxon>
        <taxon>Pseudomonadales</taxon>
        <taxon>Pseudomonadaceae</taxon>
        <taxon>Permianibacter</taxon>
    </lineage>
</organism>
<proteinExistence type="predicted"/>
<feature type="compositionally biased region" description="Basic and acidic residues" evidence="1">
    <location>
        <begin position="211"/>
        <end position="221"/>
    </location>
</feature>
<dbReference type="AlphaFoldDB" id="A0A4R6UWE7"/>
<comment type="caution">
    <text evidence="3">The sequence shown here is derived from an EMBL/GenBank/DDBJ whole genome shotgun (WGS) entry which is preliminary data.</text>
</comment>
<accession>A0A4R6UWE7</accession>
<gene>
    <name evidence="3" type="ORF">EV696_102279</name>
</gene>
<keyword evidence="4" id="KW-1185">Reference proteome</keyword>
<feature type="region of interest" description="Disordered" evidence="1">
    <location>
        <begin position="192"/>
        <end position="221"/>
    </location>
</feature>
<keyword evidence="2" id="KW-0812">Transmembrane</keyword>
<reference evidence="3 4" key="1">
    <citation type="submission" date="2019-03" db="EMBL/GenBank/DDBJ databases">
        <title>Genomic Encyclopedia of Type Strains, Phase IV (KMG-IV): sequencing the most valuable type-strain genomes for metagenomic binning, comparative biology and taxonomic classification.</title>
        <authorList>
            <person name="Goeker M."/>
        </authorList>
    </citation>
    <scope>NUCLEOTIDE SEQUENCE [LARGE SCALE GENOMIC DNA]</scope>
    <source>
        <strain evidence="3 4">DSM 103792</strain>
    </source>
</reference>
<feature type="transmembrane region" description="Helical" evidence="2">
    <location>
        <begin position="334"/>
        <end position="356"/>
    </location>
</feature>
<protein>
    <submittedName>
        <fullName evidence="3">Uncharacterized protein DUF3667</fullName>
    </submittedName>
</protein>
<dbReference type="Proteomes" id="UP000295375">
    <property type="component" value="Unassembled WGS sequence"/>
</dbReference>
<sequence length="399" mass="45101">MSLMSNNSTSLQKLSPENRSVITAGDDAVLASHVIPAALRNCLNCKTPMQGPFCYQCGQHERVSVRHFGLLLRDIIHDVFEMDSRLVRTLKPLLFRPGFLTVEYFAGRRQRYVPPLRLYVISSLLFFLLISLMNPMNNGVFKVDGDDEIERPLTPEEQAEVAQALNQPGVQQALKMTGNKPEEILDKIKEQSEAAEAQSLSPPSPPTAAEPEAKKAKKKDDGIRISLLEPQPWLPDRVNRWLEEKNKQMEEKAQSLRDDPSKMFDAALSVLPQSMFIALPLFALFLKLSYPFSGRYYIEHLMVAFHSHSFMFVTLVSVLLLSQLETELTDVVPILPGLLDYLTLAALIWIPIYLLIMQKQVYGQGWLMTLFKYHVIGLAYIILLSFTIAIDLVIGLLNS</sequence>
<keyword evidence="2" id="KW-1133">Transmembrane helix</keyword>
<dbReference type="Pfam" id="PF12412">
    <property type="entry name" value="DUF3667"/>
    <property type="match status" value="1"/>
</dbReference>
<feature type="transmembrane region" description="Helical" evidence="2">
    <location>
        <begin position="266"/>
        <end position="286"/>
    </location>
</feature>
<dbReference type="InterPro" id="IPR022134">
    <property type="entry name" value="DUF3667"/>
</dbReference>
<feature type="transmembrane region" description="Helical" evidence="2">
    <location>
        <begin position="298"/>
        <end position="322"/>
    </location>
</feature>
<evidence type="ECO:0000256" key="2">
    <source>
        <dbReference type="SAM" id="Phobius"/>
    </source>
</evidence>
<name>A0A4R6UWE7_9GAMM</name>
<feature type="transmembrane region" description="Helical" evidence="2">
    <location>
        <begin position="377"/>
        <end position="397"/>
    </location>
</feature>
<dbReference type="OrthoDB" id="9111327at2"/>
<keyword evidence="2" id="KW-0472">Membrane</keyword>
<evidence type="ECO:0000313" key="4">
    <source>
        <dbReference type="Proteomes" id="UP000295375"/>
    </source>
</evidence>
<dbReference type="EMBL" id="SNYM01000002">
    <property type="protein sequence ID" value="TDQ50596.1"/>
    <property type="molecule type" value="Genomic_DNA"/>
</dbReference>